<dbReference type="Pfam" id="PF09351">
    <property type="entry name" value="DUF1993"/>
    <property type="match status" value="1"/>
</dbReference>
<organism evidence="1 2">
    <name type="scientific">Pendulispora rubella</name>
    <dbReference type="NCBI Taxonomy" id="2741070"/>
    <lineage>
        <taxon>Bacteria</taxon>
        <taxon>Pseudomonadati</taxon>
        <taxon>Myxococcota</taxon>
        <taxon>Myxococcia</taxon>
        <taxon>Myxococcales</taxon>
        <taxon>Sorangiineae</taxon>
        <taxon>Pendulisporaceae</taxon>
        <taxon>Pendulispora</taxon>
    </lineage>
</organism>
<keyword evidence="2" id="KW-1185">Reference proteome</keyword>
<reference evidence="1" key="1">
    <citation type="submission" date="2021-12" db="EMBL/GenBank/DDBJ databases">
        <title>Discovery of the Pendulisporaceae a myxobacterial family with distinct sporulation behavior and unique specialized metabolism.</title>
        <authorList>
            <person name="Garcia R."/>
            <person name="Popoff A."/>
            <person name="Bader C.D."/>
            <person name="Loehr J."/>
            <person name="Walesch S."/>
            <person name="Walt C."/>
            <person name="Boldt J."/>
            <person name="Bunk B."/>
            <person name="Haeckl F.J.F.P.J."/>
            <person name="Gunesch A.P."/>
            <person name="Birkelbach J."/>
            <person name="Nuebel U."/>
            <person name="Pietschmann T."/>
            <person name="Bach T."/>
            <person name="Mueller R."/>
        </authorList>
    </citation>
    <scope>NUCLEOTIDE SEQUENCE</scope>
    <source>
        <strain evidence="1">MSr11367</strain>
    </source>
</reference>
<evidence type="ECO:0000313" key="1">
    <source>
        <dbReference type="EMBL" id="WXB05227.1"/>
    </source>
</evidence>
<accession>A0ABZ2L2U5</accession>
<proteinExistence type="predicted"/>
<dbReference type="SUPFAM" id="SSF109854">
    <property type="entry name" value="DinB/YfiT-like putative metalloenzymes"/>
    <property type="match status" value="1"/>
</dbReference>
<dbReference type="PANTHER" id="PTHR36922">
    <property type="entry name" value="BLL2446 PROTEIN"/>
    <property type="match status" value="1"/>
</dbReference>
<dbReference type="Gene3D" id="1.20.120.450">
    <property type="entry name" value="dinb family like domain"/>
    <property type="match status" value="1"/>
</dbReference>
<gene>
    <name evidence="1" type="ORF">LVJ94_51065</name>
</gene>
<name>A0ABZ2L2U5_9BACT</name>
<evidence type="ECO:0000313" key="2">
    <source>
        <dbReference type="Proteomes" id="UP001374803"/>
    </source>
</evidence>
<sequence length="190" mass="20989">MHLSLYDVSVPALLRILENLGLILEKASAFTTQRGVSAESLLERRLRLDMFPLSRQVEILVCGVKGAVGRLGGRVDPNTEAPEFAVFNRGDASSFGEGWTSFEPLRALVQEGVAYLRTFSPDEINAASTSITVRKLGEERVFETRAFVLECVLPNAYFHMGMVYALLRSAGVELGKKDFEGPPAYRVKFS</sequence>
<dbReference type="Proteomes" id="UP001374803">
    <property type="component" value="Chromosome"/>
</dbReference>
<dbReference type="RefSeq" id="WP_394834869.1">
    <property type="nucleotide sequence ID" value="NZ_CP089929.1"/>
</dbReference>
<dbReference type="InterPro" id="IPR034660">
    <property type="entry name" value="DinB/YfiT-like"/>
</dbReference>
<protein>
    <submittedName>
        <fullName evidence="1">DUF1993 domain-containing protein</fullName>
    </submittedName>
</protein>
<dbReference type="EMBL" id="CP089983">
    <property type="protein sequence ID" value="WXB05227.1"/>
    <property type="molecule type" value="Genomic_DNA"/>
</dbReference>
<dbReference type="InterPro" id="IPR018531">
    <property type="entry name" value="DUF1993"/>
</dbReference>
<dbReference type="PANTHER" id="PTHR36922:SF1">
    <property type="entry name" value="DUF1993 DOMAIN-CONTAINING PROTEIN"/>
    <property type="match status" value="1"/>
</dbReference>